<dbReference type="Proteomes" id="UP000035929">
    <property type="component" value="Unassembled WGS sequence"/>
</dbReference>
<dbReference type="AlphaFoldDB" id="A0A0J6SXJ9"/>
<evidence type="ECO:0000259" key="1">
    <source>
        <dbReference type="Pfam" id="PF00576"/>
    </source>
</evidence>
<dbReference type="PATRIC" id="fig|270351.6.peg.5888"/>
<dbReference type="GO" id="GO:0006144">
    <property type="term" value="P:purine nucleobase metabolic process"/>
    <property type="evidence" value="ECO:0007669"/>
    <property type="project" value="TreeGrafter"/>
</dbReference>
<dbReference type="PANTHER" id="PTHR10395">
    <property type="entry name" value="URICASE AND TRANSTHYRETIN-RELATED"/>
    <property type="match status" value="1"/>
</dbReference>
<organism evidence="2 3">
    <name type="scientific">Methylobacterium aquaticum</name>
    <dbReference type="NCBI Taxonomy" id="270351"/>
    <lineage>
        <taxon>Bacteria</taxon>
        <taxon>Pseudomonadati</taxon>
        <taxon>Pseudomonadota</taxon>
        <taxon>Alphaproteobacteria</taxon>
        <taxon>Hyphomicrobiales</taxon>
        <taxon>Methylobacteriaceae</taxon>
        <taxon>Methylobacterium</taxon>
    </lineage>
</organism>
<accession>A0A0J6SXJ9</accession>
<proteinExistence type="predicted"/>
<reference evidence="2 3" key="1">
    <citation type="submission" date="2015-03" db="EMBL/GenBank/DDBJ databases">
        <title>Genome sequencing of Methylobacterium aquaticum DSM16371 type strain.</title>
        <authorList>
            <person name="Chaudhry V."/>
            <person name="Patil P.B."/>
        </authorList>
    </citation>
    <scope>NUCLEOTIDE SEQUENCE [LARGE SCALE GENOMIC DNA]</scope>
    <source>
        <strain evidence="2 3">DSM 16371</strain>
    </source>
</reference>
<dbReference type="Pfam" id="PF00576">
    <property type="entry name" value="Transthyretin"/>
    <property type="match status" value="1"/>
</dbReference>
<dbReference type="InterPro" id="IPR023416">
    <property type="entry name" value="Transthyretin/HIU_hydrolase_d"/>
</dbReference>
<dbReference type="RefSeq" id="WP_048463019.1">
    <property type="nucleotide sequence ID" value="NZ_JBNTQU010000010.1"/>
</dbReference>
<dbReference type="OrthoDB" id="9792386at2"/>
<evidence type="ECO:0000313" key="3">
    <source>
        <dbReference type="Proteomes" id="UP000035929"/>
    </source>
</evidence>
<dbReference type="Gene3D" id="2.60.40.180">
    <property type="entry name" value="Transthyretin/hydroxyisourate hydrolase domain"/>
    <property type="match status" value="1"/>
</dbReference>
<dbReference type="InterPro" id="IPR036817">
    <property type="entry name" value="Transthyretin/HIU_hydrolase_sf"/>
</dbReference>
<dbReference type="PANTHER" id="PTHR10395:SF7">
    <property type="entry name" value="5-HYDROXYISOURATE HYDROLASE"/>
    <property type="match status" value="1"/>
</dbReference>
<feature type="domain" description="Transthyretin/hydroxyisourate hydrolase" evidence="1">
    <location>
        <begin position="6"/>
        <end position="116"/>
    </location>
</feature>
<name>A0A0J6SXJ9_9HYPH</name>
<protein>
    <submittedName>
        <fullName evidence="2">Transthyretin</fullName>
    </submittedName>
</protein>
<evidence type="ECO:0000313" key="2">
    <source>
        <dbReference type="EMBL" id="KMO38317.1"/>
    </source>
</evidence>
<dbReference type="EMBL" id="LABX01000047">
    <property type="protein sequence ID" value="KMO38317.1"/>
    <property type="molecule type" value="Genomic_DNA"/>
</dbReference>
<comment type="caution">
    <text evidence="2">The sequence shown here is derived from an EMBL/GenBank/DDBJ whole genome shotgun (WGS) entry which is preliminary data.</text>
</comment>
<sequence>MSAGGISVHAVDVAEGRPALGLRVTLAILDDAGPRPVADGVIGPDGTFDHPVVRGVGIGPGIYEAVFHLGDYFIARGQPGPHFLDRVPFRFTLVDAAEHHHLPLKFTRFGYAVFRGV</sequence>
<gene>
    <name evidence="2" type="ORF">VP06_06545</name>
</gene>
<dbReference type="SUPFAM" id="SSF49472">
    <property type="entry name" value="Transthyretin (synonym: prealbumin)"/>
    <property type="match status" value="1"/>
</dbReference>